<reference evidence="3" key="1">
    <citation type="submission" date="2021-01" db="EMBL/GenBank/DDBJ databases">
        <authorList>
            <person name="Corre E."/>
            <person name="Pelletier E."/>
            <person name="Niang G."/>
            <person name="Scheremetjew M."/>
            <person name="Finn R."/>
            <person name="Kale V."/>
            <person name="Holt S."/>
            <person name="Cochrane G."/>
            <person name="Meng A."/>
            <person name="Brown T."/>
            <person name="Cohen L."/>
        </authorList>
    </citation>
    <scope>NUCLEOTIDE SEQUENCE</scope>
    <source>
        <strain evidence="3">NIES-2562</strain>
    </source>
</reference>
<proteinExistence type="predicted"/>
<organism evidence="3">
    <name type="scientific">Palpitomonas bilix</name>
    <dbReference type="NCBI Taxonomy" id="652834"/>
    <lineage>
        <taxon>Eukaryota</taxon>
        <taxon>Eukaryota incertae sedis</taxon>
    </lineage>
</organism>
<keyword evidence="2" id="KW-1133">Transmembrane helix</keyword>
<evidence type="ECO:0000256" key="2">
    <source>
        <dbReference type="SAM" id="Phobius"/>
    </source>
</evidence>
<keyword evidence="2" id="KW-0812">Transmembrane</keyword>
<feature type="compositionally biased region" description="Pro residues" evidence="1">
    <location>
        <begin position="186"/>
        <end position="195"/>
    </location>
</feature>
<feature type="transmembrane region" description="Helical" evidence="2">
    <location>
        <begin position="75"/>
        <end position="97"/>
    </location>
</feature>
<dbReference type="AlphaFoldDB" id="A0A7S3G9N3"/>
<protein>
    <submittedName>
        <fullName evidence="3">Uncharacterized protein</fullName>
    </submittedName>
</protein>
<feature type="region of interest" description="Disordered" evidence="1">
    <location>
        <begin position="178"/>
        <end position="226"/>
    </location>
</feature>
<gene>
    <name evidence="3" type="ORF">PBIL07802_LOCUS15337</name>
</gene>
<evidence type="ECO:0000256" key="1">
    <source>
        <dbReference type="SAM" id="MobiDB-lite"/>
    </source>
</evidence>
<sequence>MEGSGSDSGITAFAEHWWIYVSGETNELIPFSPLPSPPSSFLCYPRLSTSCANQRDVHPYTRTHMLHARRKRRRASYLALCSRFTFHFSPLILLSPFTTCNFSFCISILCLDAGNQLIVSGVVFTIVSVVLRVVIVRRRIRRLQLLKAAAEQQMQQQQIMQGQMQAGIALAVPVSSNPPATGQPAPAQPFQPSQPIPAESGMQISLPAARTDQPPPPSAYDCNTRL</sequence>
<accession>A0A7S3G9N3</accession>
<evidence type="ECO:0000313" key="3">
    <source>
        <dbReference type="EMBL" id="CAE0253103.1"/>
    </source>
</evidence>
<keyword evidence="2" id="KW-0472">Membrane</keyword>
<feature type="transmembrane region" description="Helical" evidence="2">
    <location>
        <begin position="117"/>
        <end position="135"/>
    </location>
</feature>
<name>A0A7S3G9N3_9EUKA</name>
<dbReference type="EMBL" id="HBIB01023373">
    <property type="protein sequence ID" value="CAE0253103.1"/>
    <property type="molecule type" value="Transcribed_RNA"/>
</dbReference>